<accession>A0A179F230</accession>
<name>A0A179F230_METCM</name>
<evidence type="ECO:0000313" key="3">
    <source>
        <dbReference type="EMBL" id="OAQ59173.1"/>
    </source>
</evidence>
<feature type="transmembrane region" description="Helical" evidence="1">
    <location>
        <begin position="60"/>
        <end position="81"/>
    </location>
</feature>
<feature type="transmembrane region" description="Helical" evidence="1">
    <location>
        <begin position="239"/>
        <end position="259"/>
    </location>
</feature>
<keyword evidence="3" id="KW-0808">Transferase</keyword>
<feature type="transmembrane region" description="Helical" evidence="1">
    <location>
        <begin position="93"/>
        <end position="115"/>
    </location>
</feature>
<dbReference type="PANTHER" id="PTHR23028">
    <property type="entry name" value="ACETYLTRANSFERASE"/>
    <property type="match status" value="1"/>
</dbReference>
<keyword evidence="4" id="KW-1185">Reference proteome</keyword>
<keyword evidence="1" id="KW-0812">Transmembrane</keyword>
<evidence type="ECO:0000256" key="1">
    <source>
        <dbReference type="SAM" id="Phobius"/>
    </source>
</evidence>
<dbReference type="Proteomes" id="UP000078397">
    <property type="component" value="Unassembled WGS sequence"/>
</dbReference>
<feature type="transmembrane region" description="Helical" evidence="1">
    <location>
        <begin position="198"/>
        <end position="218"/>
    </location>
</feature>
<dbReference type="KEGG" id="pchm:VFPPC_10201"/>
<organism evidence="3 4">
    <name type="scientific">Pochonia chlamydosporia 170</name>
    <dbReference type="NCBI Taxonomy" id="1380566"/>
    <lineage>
        <taxon>Eukaryota</taxon>
        <taxon>Fungi</taxon>
        <taxon>Dikarya</taxon>
        <taxon>Ascomycota</taxon>
        <taxon>Pezizomycotina</taxon>
        <taxon>Sordariomycetes</taxon>
        <taxon>Hypocreomycetidae</taxon>
        <taxon>Hypocreales</taxon>
        <taxon>Clavicipitaceae</taxon>
        <taxon>Pochonia</taxon>
    </lineage>
</organism>
<evidence type="ECO:0000259" key="2">
    <source>
        <dbReference type="Pfam" id="PF01757"/>
    </source>
</evidence>
<dbReference type="EMBL" id="LSBJ02000010">
    <property type="protein sequence ID" value="OAQ59173.1"/>
    <property type="molecule type" value="Genomic_DNA"/>
</dbReference>
<comment type="caution">
    <text evidence="3">The sequence shown here is derived from an EMBL/GenBank/DDBJ whole genome shotgun (WGS) entry which is preliminary data.</text>
</comment>
<keyword evidence="1" id="KW-0472">Membrane</keyword>
<reference evidence="3 4" key="1">
    <citation type="journal article" date="2016" name="PLoS Pathog.">
        <title>Biosynthesis of antibiotic leucinostatins in bio-control fungus Purpureocillium lilacinum and their inhibition on phytophthora revealed by genome mining.</title>
        <authorList>
            <person name="Wang G."/>
            <person name="Liu Z."/>
            <person name="Lin R."/>
            <person name="Li E."/>
            <person name="Mao Z."/>
            <person name="Ling J."/>
            <person name="Yang Y."/>
            <person name="Yin W.B."/>
            <person name="Xie B."/>
        </authorList>
    </citation>
    <scope>NUCLEOTIDE SEQUENCE [LARGE SCALE GENOMIC DNA]</scope>
    <source>
        <strain evidence="3">170</strain>
    </source>
</reference>
<dbReference type="PANTHER" id="PTHR23028:SF134">
    <property type="entry name" value="PUTATIVE (AFU_ORTHOLOGUE AFUA_4G08520)-RELATED"/>
    <property type="match status" value="1"/>
</dbReference>
<dbReference type="Pfam" id="PF01757">
    <property type="entry name" value="Acyl_transf_3"/>
    <property type="match status" value="1"/>
</dbReference>
<feature type="transmembrane region" description="Helical" evidence="1">
    <location>
        <begin position="271"/>
        <end position="293"/>
    </location>
</feature>
<proteinExistence type="predicted"/>
<dbReference type="InterPro" id="IPR002656">
    <property type="entry name" value="Acyl_transf_3_dom"/>
</dbReference>
<evidence type="ECO:0000313" key="4">
    <source>
        <dbReference type="Proteomes" id="UP000078397"/>
    </source>
</evidence>
<feature type="domain" description="Acyltransferase 3" evidence="2">
    <location>
        <begin position="39"/>
        <end position="281"/>
    </location>
</feature>
<dbReference type="InterPro" id="IPR050879">
    <property type="entry name" value="Acyltransferase_3"/>
</dbReference>
<sequence>MSQLGWFGSYALGYVPQPWRQPPQYDSFFTQLIEWAKHAITISDFVSGNMGRGGEYDPNLWTIPMEFTCSLFIFLALLAFSRLKPSARLRLEIFIVLYCLYYAYWQMFLFCGGMLLCDWSFYLTQIVPESTWGGSIIRIKPMVKIWGKVVDKYCQLRHAVWAASLILAIHVLGMPAVGYGLENSPGFKTLSTLVPANYAGAPTDFWMSLGAVWLILTIDRSPWLQKVFSMRIPQYLGKISFSLYLVHGPILYTLGWHLLKWCTKWTDDETNLQYGLGICIAACGFWPVVIWVADFVTRRVDTPAVRFGQWAYSELVWKEEEDSNLEMALIGS</sequence>
<dbReference type="STRING" id="1380566.A0A179F230"/>
<protein>
    <submittedName>
        <fullName evidence="3">Acetyl transferase</fullName>
    </submittedName>
</protein>
<keyword evidence="1" id="KW-1133">Transmembrane helix</keyword>
<gene>
    <name evidence="3" type="ORF">VFPPC_10201</name>
</gene>
<feature type="transmembrane region" description="Helical" evidence="1">
    <location>
        <begin position="121"/>
        <end position="139"/>
    </location>
</feature>
<dbReference type="GO" id="GO:0016747">
    <property type="term" value="F:acyltransferase activity, transferring groups other than amino-acyl groups"/>
    <property type="evidence" value="ECO:0007669"/>
    <property type="project" value="InterPro"/>
</dbReference>
<dbReference type="RefSeq" id="XP_018137228.1">
    <property type="nucleotide sequence ID" value="XM_018288616.1"/>
</dbReference>
<feature type="transmembrane region" description="Helical" evidence="1">
    <location>
        <begin position="159"/>
        <end position="178"/>
    </location>
</feature>
<dbReference type="AlphaFoldDB" id="A0A179F230"/>
<dbReference type="GeneID" id="28852610"/>
<dbReference type="OrthoDB" id="5819582at2759"/>